<proteinExistence type="predicted"/>
<protein>
    <submittedName>
        <fullName evidence="2">Uncharacterized protein</fullName>
    </submittedName>
</protein>
<evidence type="ECO:0000313" key="2">
    <source>
        <dbReference type="EMBL" id="NDV62609.1"/>
    </source>
</evidence>
<gene>
    <name evidence="2" type="ORF">G0Q06_09115</name>
</gene>
<dbReference type="Proteomes" id="UP000478417">
    <property type="component" value="Unassembled WGS sequence"/>
</dbReference>
<reference evidence="2 3" key="1">
    <citation type="submission" date="2020-02" db="EMBL/GenBank/DDBJ databases">
        <title>Albibacoteraceae fam. nov., the first described family within the subdivision 4 Verrucomicrobia.</title>
        <authorList>
            <person name="Xi F."/>
        </authorList>
    </citation>
    <scope>NUCLEOTIDE SEQUENCE [LARGE SCALE GENOMIC DNA]</scope>
    <source>
        <strain evidence="2 3">CK1056</strain>
    </source>
</reference>
<name>A0A6B2M333_9BACT</name>
<dbReference type="RefSeq" id="WP_163964782.1">
    <property type="nucleotide sequence ID" value="NZ_JAAGNX010000002.1"/>
</dbReference>
<comment type="caution">
    <text evidence="2">The sequence shown here is derived from an EMBL/GenBank/DDBJ whole genome shotgun (WGS) entry which is preliminary data.</text>
</comment>
<keyword evidence="3" id="KW-1185">Reference proteome</keyword>
<evidence type="ECO:0000256" key="1">
    <source>
        <dbReference type="SAM" id="MobiDB-lite"/>
    </source>
</evidence>
<accession>A0A6B2M333</accession>
<organism evidence="2 3">
    <name type="scientific">Oceanipulchritudo coccoides</name>
    <dbReference type="NCBI Taxonomy" id="2706888"/>
    <lineage>
        <taxon>Bacteria</taxon>
        <taxon>Pseudomonadati</taxon>
        <taxon>Verrucomicrobiota</taxon>
        <taxon>Opitutia</taxon>
        <taxon>Puniceicoccales</taxon>
        <taxon>Oceanipulchritudinaceae</taxon>
        <taxon>Oceanipulchritudo</taxon>
    </lineage>
</organism>
<sequence length="60" mass="6419">MTATNPQTTSTHSPSGKKPNVFQRLWQKLDAKMQAKAEASAGNCCCDDGKSDKKAGDKCC</sequence>
<dbReference type="AlphaFoldDB" id="A0A6B2M333"/>
<dbReference type="EMBL" id="JAAGNX010000002">
    <property type="protein sequence ID" value="NDV62609.1"/>
    <property type="molecule type" value="Genomic_DNA"/>
</dbReference>
<feature type="compositionally biased region" description="Polar residues" evidence="1">
    <location>
        <begin position="1"/>
        <end position="14"/>
    </location>
</feature>
<evidence type="ECO:0000313" key="3">
    <source>
        <dbReference type="Proteomes" id="UP000478417"/>
    </source>
</evidence>
<feature type="region of interest" description="Disordered" evidence="1">
    <location>
        <begin position="1"/>
        <end position="21"/>
    </location>
</feature>